<dbReference type="GO" id="GO:0003824">
    <property type="term" value="F:catalytic activity"/>
    <property type="evidence" value="ECO:0007669"/>
    <property type="project" value="InterPro"/>
</dbReference>
<proteinExistence type="predicted"/>
<evidence type="ECO:0000313" key="2">
    <source>
        <dbReference type="EMBL" id="DBA51847.1"/>
    </source>
</evidence>
<sequence>MVYKYAHLRGDENDPLKKFDKEAREKFHAQSMEKKEKSLSAKTFILYPFELYYNQAKTFEEKEQDSLELIENHLKIYKKPYIATSFGSDSMVLMHLVMRACKNMGVEYPDMFLNDTLNTFKEEKQYWADMIKLWGISDKVKILKPPTDEKGNMFTVWSIAKKVGHLPSFRSGGGKKEDKQGSRGATPECCNILKKATMKSYLKSLPKEERYDLQFIGTRAEESHMRALAVLQKCRTSILKTFVNYPMRAVTPLSFWTMEDTQEYYKRYNIPKNPAYKAHDMERMGCASCPAHKYWEIRLAKDPTNEGFGMLKQNFKILKQTIADGTENPDRLKESIKVLKTYMTKDEFDTLTTNQQERIKELVKEYEV</sequence>
<dbReference type="InterPro" id="IPR002500">
    <property type="entry name" value="PAPS_reduct_dom"/>
</dbReference>
<reference evidence="2" key="2">
    <citation type="submission" date="2024-03" db="EMBL/GenBank/DDBJ databases">
        <authorList>
            <person name="Ni Y."/>
            <person name="Xu T."/>
            <person name="Yan S."/>
            <person name="Chen L."/>
            <person name="Wang Y."/>
        </authorList>
    </citation>
    <scope>NUCLEOTIDE SEQUENCE</scope>
    <source>
        <strain evidence="2">NMJ1</strain>
    </source>
</reference>
<accession>A0AAT9J9S8</accession>
<dbReference type="InterPro" id="IPR014729">
    <property type="entry name" value="Rossmann-like_a/b/a_fold"/>
</dbReference>
<dbReference type="EMBL" id="BK067785">
    <property type="protein sequence ID" value="DBA51847.1"/>
    <property type="molecule type" value="Genomic_DNA"/>
</dbReference>
<organism evidence="2">
    <name type="scientific">Nitrosopumilaceae spindle-shaped virus</name>
    <dbReference type="NCBI Taxonomy" id="3065433"/>
    <lineage>
        <taxon>Viruses</taxon>
    </lineage>
</organism>
<dbReference type="Gene3D" id="3.40.50.620">
    <property type="entry name" value="HUPs"/>
    <property type="match status" value="1"/>
</dbReference>
<dbReference type="PANTHER" id="PTHR43196">
    <property type="entry name" value="SULFATE ADENYLYLTRANSFERASE SUBUNIT 2"/>
    <property type="match status" value="1"/>
</dbReference>
<dbReference type="InterPro" id="IPR050128">
    <property type="entry name" value="Sulfate_adenylyltrnsfr_sub2"/>
</dbReference>
<reference evidence="2" key="1">
    <citation type="journal article" date="2024" name="Environ. Microbiol. Rep.">
        <title>Hiding in plain sight: The discovery of complete genomes of 11 hypothetical spindle-shaped viruses that putatively infect mesophilic ammonia-oxidizing archaea.</title>
        <authorList>
            <person name="Ni Y."/>
            <person name="Xu T."/>
            <person name="Yan S."/>
            <person name="Chen L."/>
            <person name="Wang Y."/>
        </authorList>
    </citation>
    <scope>NUCLEOTIDE SEQUENCE</scope>
    <source>
        <strain evidence="2">NMJ1</strain>
    </source>
</reference>
<dbReference type="SUPFAM" id="SSF52402">
    <property type="entry name" value="Adenine nucleotide alpha hydrolases-like"/>
    <property type="match status" value="1"/>
</dbReference>
<evidence type="ECO:0000259" key="1">
    <source>
        <dbReference type="Pfam" id="PF01507"/>
    </source>
</evidence>
<protein>
    <submittedName>
        <fullName evidence="2">ORF44</fullName>
    </submittedName>
</protein>
<name>A0AAT9J9S8_9VIRU</name>
<feature type="domain" description="Phosphoadenosine phosphosulphate reductase" evidence="1">
    <location>
        <begin position="80"/>
        <end position="291"/>
    </location>
</feature>
<dbReference type="Pfam" id="PF01507">
    <property type="entry name" value="PAPS_reduct"/>
    <property type="match status" value="1"/>
</dbReference>
<dbReference type="PANTHER" id="PTHR43196:SF2">
    <property type="entry name" value="PHOSPHOADENOSINE PHOSPHOSULFATE REDUCTASE"/>
    <property type="match status" value="1"/>
</dbReference>